<dbReference type="SUPFAM" id="SSF47336">
    <property type="entry name" value="ACP-like"/>
    <property type="match status" value="1"/>
</dbReference>
<dbReference type="Gene3D" id="3.30.559.10">
    <property type="entry name" value="Chloramphenicol acetyltransferase-like domain"/>
    <property type="match status" value="1"/>
</dbReference>
<dbReference type="GO" id="GO:0044550">
    <property type="term" value="P:secondary metabolite biosynthetic process"/>
    <property type="evidence" value="ECO:0007669"/>
    <property type="project" value="TreeGrafter"/>
</dbReference>
<evidence type="ECO:0000313" key="7">
    <source>
        <dbReference type="Proteomes" id="UP000472521"/>
    </source>
</evidence>
<dbReference type="Gene3D" id="2.30.38.10">
    <property type="entry name" value="Luciferase, Domain 3"/>
    <property type="match status" value="1"/>
</dbReference>
<keyword evidence="4" id="KW-0597">Phosphoprotein</keyword>
<organism evidence="6 7">
    <name type="scientific">Clostridium botulinum</name>
    <dbReference type="NCBI Taxonomy" id="1491"/>
    <lineage>
        <taxon>Bacteria</taxon>
        <taxon>Bacillati</taxon>
        <taxon>Bacillota</taxon>
        <taxon>Clostridia</taxon>
        <taxon>Eubacteriales</taxon>
        <taxon>Clostridiaceae</taxon>
        <taxon>Clostridium</taxon>
    </lineage>
</organism>
<dbReference type="Proteomes" id="UP000472521">
    <property type="component" value="Unassembled WGS sequence"/>
</dbReference>
<dbReference type="Gene3D" id="3.30.300.30">
    <property type="match status" value="1"/>
</dbReference>
<protein>
    <submittedName>
        <fullName evidence="6">Non-ribosomal peptide synthetase</fullName>
    </submittedName>
</protein>
<reference evidence="6 7" key="1">
    <citation type="submission" date="2019-04" db="EMBL/GenBank/DDBJ databases">
        <title>Genome sequencing of Clostridium botulinum Groups I-IV and Clostridium butyricum.</title>
        <authorList>
            <person name="Brunt J."/>
            <person name="Van Vliet A.H.M."/>
            <person name="Stringer S.C."/>
            <person name="Carter A.T."/>
            <person name="Peck M.W."/>
        </authorList>
    </citation>
    <scope>NUCLEOTIDE SEQUENCE [LARGE SCALE GENOMIC DNA]</scope>
    <source>
        <strain evidence="6 7">IFR 18/054</strain>
    </source>
</reference>
<dbReference type="PANTHER" id="PTHR45527">
    <property type="entry name" value="NONRIBOSOMAL PEPTIDE SYNTHETASE"/>
    <property type="match status" value="1"/>
</dbReference>
<evidence type="ECO:0000256" key="4">
    <source>
        <dbReference type="ARBA" id="ARBA00022553"/>
    </source>
</evidence>
<dbReference type="FunFam" id="3.30.300.30:FF:000010">
    <property type="entry name" value="Enterobactin synthetase component F"/>
    <property type="match status" value="1"/>
</dbReference>
<dbReference type="GO" id="GO:0003824">
    <property type="term" value="F:catalytic activity"/>
    <property type="evidence" value="ECO:0007669"/>
    <property type="project" value="InterPro"/>
</dbReference>
<dbReference type="InterPro" id="IPR025110">
    <property type="entry name" value="AMP-bd_C"/>
</dbReference>
<evidence type="ECO:0000259" key="5">
    <source>
        <dbReference type="PROSITE" id="PS50075"/>
    </source>
</evidence>
<dbReference type="AlphaFoldDB" id="A0A846IML1"/>
<dbReference type="Pfam" id="PF00668">
    <property type="entry name" value="Condensation"/>
    <property type="match status" value="1"/>
</dbReference>
<comment type="caution">
    <text evidence="6">The sequence shown here is derived from an EMBL/GenBank/DDBJ whole genome shotgun (WGS) entry which is preliminary data.</text>
</comment>
<accession>A0A846IML1</accession>
<dbReference type="SUPFAM" id="SSF56801">
    <property type="entry name" value="Acetyl-CoA synthetase-like"/>
    <property type="match status" value="1"/>
</dbReference>
<dbReference type="GO" id="GO:0043041">
    <property type="term" value="P:amino acid activation for nonribosomal peptide biosynthetic process"/>
    <property type="evidence" value="ECO:0007669"/>
    <property type="project" value="TreeGrafter"/>
</dbReference>
<dbReference type="Gene3D" id="3.30.559.30">
    <property type="entry name" value="Nonribosomal peptide synthetase, condensation domain"/>
    <property type="match status" value="1"/>
</dbReference>
<evidence type="ECO:0000256" key="3">
    <source>
        <dbReference type="ARBA" id="ARBA00022450"/>
    </source>
</evidence>
<evidence type="ECO:0000313" key="6">
    <source>
        <dbReference type="EMBL" id="NFF03747.1"/>
    </source>
</evidence>
<dbReference type="CDD" id="cd19531">
    <property type="entry name" value="LCL_NRPS-like"/>
    <property type="match status" value="1"/>
</dbReference>
<name>A0A846IML1_CLOBO</name>
<dbReference type="InterPro" id="IPR036736">
    <property type="entry name" value="ACP-like_sf"/>
</dbReference>
<dbReference type="GO" id="GO:0031177">
    <property type="term" value="F:phosphopantetheine binding"/>
    <property type="evidence" value="ECO:0007669"/>
    <property type="project" value="TreeGrafter"/>
</dbReference>
<evidence type="ECO:0000256" key="2">
    <source>
        <dbReference type="ARBA" id="ARBA00006432"/>
    </source>
</evidence>
<dbReference type="GO" id="GO:0008610">
    <property type="term" value="P:lipid biosynthetic process"/>
    <property type="evidence" value="ECO:0007669"/>
    <property type="project" value="UniProtKB-ARBA"/>
</dbReference>
<comment type="similarity">
    <text evidence="2">Belongs to the ATP-dependent AMP-binding enzyme family.</text>
</comment>
<dbReference type="SUPFAM" id="SSF52777">
    <property type="entry name" value="CoA-dependent acyltransferases"/>
    <property type="match status" value="2"/>
</dbReference>
<dbReference type="InterPro" id="IPR023213">
    <property type="entry name" value="CAT-like_dom_sf"/>
</dbReference>
<dbReference type="InterPro" id="IPR045851">
    <property type="entry name" value="AMP-bd_C_sf"/>
</dbReference>
<dbReference type="Gene3D" id="3.40.50.1820">
    <property type="entry name" value="alpha/beta hydrolase"/>
    <property type="match status" value="1"/>
</dbReference>
<dbReference type="PROSITE" id="PS50075">
    <property type="entry name" value="CARRIER"/>
    <property type="match status" value="1"/>
</dbReference>
<dbReference type="FunFam" id="2.30.38.10:FF:000001">
    <property type="entry name" value="Non-ribosomal peptide synthetase PvdI"/>
    <property type="match status" value="1"/>
</dbReference>
<dbReference type="InterPro" id="IPR001242">
    <property type="entry name" value="Condensation_dom"/>
</dbReference>
<dbReference type="Pfam" id="PF00550">
    <property type="entry name" value="PP-binding"/>
    <property type="match status" value="1"/>
</dbReference>
<dbReference type="PANTHER" id="PTHR45527:SF1">
    <property type="entry name" value="FATTY ACID SYNTHASE"/>
    <property type="match status" value="1"/>
</dbReference>
<dbReference type="GO" id="GO:0005829">
    <property type="term" value="C:cytosol"/>
    <property type="evidence" value="ECO:0007669"/>
    <property type="project" value="TreeGrafter"/>
</dbReference>
<evidence type="ECO:0000256" key="1">
    <source>
        <dbReference type="ARBA" id="ARBA00001957"/>
    </source>
</evidence>
<feature type="non-terminal residue" evidence="6">
    <location>
        <position position="1"/>
    </location>
</feature>
<dbReference type="InterPro" id="IPR029058">
    <property type="entry name" value="AB_hydrolase_fold"/>
</dbReference>
<keyword evidence="3" id="KW-0596">Phosphopantetheine</keyword>
<comment type="cofactor">
    <cofactor evidence="1">
        <name>pantetheine 4'-phosphate</name>
        <dbReference type="ChEBI" id="CHEBI:47942"/>
    </cofactor>
</comment>
<dbReference type="Pfam" id="PF13193">
    <property type="entry name" value="AMP-binding_C"/>
    <property type="match status" value="1"/>
</dbReference>
<sequence>TKLYILKNNEPVPVGVSGELYIAGDGLARGYVNRPELTAEKFVDSPFEPGTKMYKTGDLARWLPDGNVEFLGRIDNQVKIRGFRIELGEIENKLLQHENIKEAAVLVKENKDSEKYICAYIVSEKNLEELDLKSHLKETLPEYMVPAYFVELEKMPLTANGKLNRRALPEPNLDASLVEYEAPRNKVEETLAKIWSKILGIEKVGINDNFFDLGGHSLKATMLMSKIHKELNREVPLKELFKSPTIKELSKLIESAEENPYSKIEKIEEKEYYETSSAQKRMYMLQEFDKDSTAYNMPAVFELEGNVDKNKIEEAFRKLTQRHEALRTYFQIYNEKIIQKIQNYEFELVKKENENIEDAINGFVRPFDLEKAPLFRAELLEDSKKTYLLIDMHHIISDGVSMNILIKEFKDIYNGKNLEPLKLQYKDFAAWQNNFLKSDLMKKQEEYWLSRFSDEIPILNIPTDYERPAIKSFDGDSISFKVNEESTEKLRELAKETGSTIHMILLSAFNILLSKYSGQEDIIVGVPIAGRSNADLENIMGMFVNTLALRNKLEGDKKYIDFLNEVKENSLRAYENQSYQFETLIEKLNLKLDASRNPLFDVMLNSIDLFDKNEKFLDGLLIKSYNIKEISSKVDFDLAFKENLKVIELALTYATNLYDKNTIEIMIEEYIGILEIIVMDKDMSIDNIILKCSERYFDYTSELDILAEQFNI</sequence>
<dbReference type="InterPro" id="IPR009081">
    <property type="entry name" value="PP-bd_ACP"/>
</dbReference>
<proteinExistence type="inferred from homology"/>
<gene>
    <name evidence="6" type="ORF">FCV25_19065</name>
</gene>
<feature type="domain" description="Carrier" evidence="5">
    <location>
        <begin position="182"/>
        <end position="257"/>
    </location>
</feature>
<dbReference type="FunFam" id="1.10.1200.10:FF:000005">
    <property type="entry name" value="Nonribosomal peptide synthetase 1"/>
    <property type="match status" value="1"/>
</dbReference>
<dbReference type="EMBL" id="SWND01000029">
    <property type="protein sequence ID" value="NFF03747.1"/>
    <property type="molecule type" value="Genomic_DNA"/>
</dbReference>